<comment type="subcellular location">
    <subcellularLocation>
        <location evidence="1">Nucleus</location>
        <location evidence="1">Nucleolus</location>
    </subcellularLocation>
</comment>
<dbReference type="GO" id="GO:0003723">
    <property type="term" value="F:RNA binding"/>
    <property type="evidence" value="ECO:0007669"/>
    <property type="project" value="TreeGrafter"/>
</dbReference>
<evidence type="ECO:0000256" key="3">
    <source>
        <dbReference type="ARBA" id="ARBA00023015"/>
    </source>
</evidence>
<keyword evidence="3" id="KW-0805">Transcription regulation</keyword>
<dbReference type="InterPro" id="IPR042859">
    <property type="entry name" value="NOL11"/>
</dbReference>
<dbReference type="InterPro" id="IPR048897">
    <property type="entry name" value="Nol11_C"/>
</dbReference>
<dbReference type="AlphaFoldDB" id="A0AAV1J622"/>
<evidence type="ECO:0000313" key="10">
    <source>
        <dbReference type="Proteomes" id="UP001497472"/>
    </source>
</evidence>
<keyword evidence="2" id="KW-0698">rRNA processing</keyword>
<keyword evidence="5" id="KW-0804">Transcription</keyword>
<proteinExistence type="predicted"/>
<evidence type="ECO:0008006" key="11">
    <source>
        <dbReference type="Google" id="ProtNLM"/>
    </source>
</evidence>
<gene>
    <name evidence="9" type="ORF">LNINA_LOCUS4538</name>
</gene>
<evidence type="ECO:0000256" key="5">
    <source>
        <dbReference type="ARBA" id="ARBA00023163"/>
    </source>
</evidence>
<name>A0AAV1J622_9NEOP</name>
<feature type="domain" description="Nucleolar protein 11 N-terminal" evidence="7">
    <location>
        <begin position="1"/>
        <end position="322"/>
    </location>
</feature>
<dbReference type="Proteomes" id="UP001497472">
    <property type="component" value="Unassembled WGS sequence"/>
</dbReference>
<dbReference type="InterPro" id="IPR012584">
    <property type="entry name" value="NOL11_N"/>
</dbReference>
<evidence type="ECO:0000256" key="6">
    <source>
        <dbReference type="ARBA" id="ARBA00023242"/>
    </source>
</evidence>
<dbReference type="GO" id="GO:0005730">
    <property type="term" value="C:nucleolus"/>
    <property type="evidence" value="ECO:0007669"/>
    <property type="project" value="UniProtKB-SubCell"/>
</dbReference>
<dbReference type="GO" id="GO:0030490">
    <property type="term" value="P:maturation of SSU-rRNA"/>
    <property type="evidence" value="ECO:0007669"/>
    <property type="project" value="InterPro"/>
</dbReference>
<protein>
    <recommendedName>
        <fullName evidence="11">Nucleolar protein 11</fullName>
    </recommendedName>
</protein>
<dbReference type="Pfam" id="PF20998">
    <property type="entry name" value="Nol11_C"/>
    <property type="match status" value="1"/>
</dbReference>
<evidence type="ECO:0000256" key="2">
    <source>
        <dbReference type="ARBA" id="ARBA00022552"/>
    </source>
</evidence>
<dbReference type="PANTHER" id="PTHR15633">
    <property type="entry name" value="NUCLEOLAR PROTEIN 11"/>
    <property type="match status" value="1"/>
</dbReference>
<keyword evidence="6" id="KW-0539">Nucleus</keyword>
<evidence type="ECO:0000259" key="8">
    <source>
        <dbReference type="Pfam" id="PF20998"/>
    </source>
</evidence>
<comment type="caution">
    <text evidence="9">The sequence shown here is derived from an EMBL/GenBank/DDBJ whole genome shotgun (WGS) entry which is preliminary data.</text>
</comment>
<dbReference type="Pfam" id="PF08168">
    <property type="entry name" value="NOL11_N"/>
    <property type="match status" value="1"/>
</dbReference>
<accession>A0AAV1J622</accession>
<feature type="domain" description="Nucleolar protein 11 C-terminal" evidence="8">
    <location>
        <begin position="360"/>
        <end position="573"/>
    </location>
</feature>
<dbReference type="SUPFAM" id="SSF101898">
    <property type="entry name" value="NHL repeat"/>
    <property type="match status" value="1"/>
</dbReference>
<keyword evidence="4" id="KW-0010">Activator</keyword>
<evidence type="ECO:0000313" key="9">
    <source>
        <dbReference type="EMBL" id="CAK1544827.1"/>
    </source>
</evidence>
<dbReference type="EMBL" id="CAVLEF010000006">
    <property type="protein sequence ID" value="CAK1544827.1"/>
    <property type="molecule type" value="Genomic_DNA"/>
</dbReference>
<sequence>MAKFHSYYVLCPLIDQNSFLGVNVDRENENVLVTLGRNVVNKYRLSDQKQIGGWTSKDHITSAVIYDTEQESYIGVFNKNTIKAWKDEGENLDKLKKYKFTANILKVIPRHNQTSLIIFENGNCASLPYGIENRKTYESKLFIKESETIIEVGSYNSDKQEYICFILKSKSTKRERYEILTCAVRDELGDLEKANVIREKVSRTDNVFVVGQLVKNDLVFFLWNDSKLSVYNLITKSWKKMVTVPWISTSSCVSLAWMGENHLILFGSNTDEDGAILVAFNVILGVGSCKYPMKMYTKDAKLYCFNKRIILQGSNHIAMVPYVVETDRNLSSLLGSHDIIPDNVTEIADWGTPTVPLFPVGNVIKDLWTKGLTERNLCAQIIPLLIEKNDLKGILEVLNEFKDIPESVIVSLLSYAIKIINPNSIDVTDEDAVQNLCFSEENKEKIELLKYLLQISFSDAIIIPHLRNSFTLSGALFLISFIVHVINDLEIHIVYESKLYDWCILLMDTFYQQYLITKDNKVTYVLDKLQKLTVSLIDNLNTINKAMPVVDKLIHGNQVPEEKALSSYTIELINI</sequence>
<reference evidence="9 10" key="1">
    <citation type="submission" date="2023-11" db="EMBL/GenBank/DDBJ databases">
        <authorList>
            <person name="Okamura Y."/>
        </authorList>
    </citation>
    <scope>NUCLEOTIDE SEQUENCE [LARGE SCALE GENOMIC DNA]</scope>
</reference>
<organism evidence="9 10">
    <name type="scientific">Leptosia nina</name>
    <dbReference type="NCBI Taxonomy" id="320188"/>
    <lineage>
        <taxon>Eukaryota</taxon>
        <taxon>Metazoa</taxon>
        <taxon>Ecdysozoa</taxon>
        <taxon>Arthropoda</taxon>
        <taxon>Hexapoda</taxon>
        <taxon>Insecta</taxon>
        <taxon>Pterygota</taxon>
        <taxon>Neoptera</taxon>
        <taxon>Endopterygota</taxon>
        <taxon>Lepidoptera</taxon>
        <taxon>Glossata</taxon>
        <taxon>Ditrysia</taxon>
        <taxon>Papilionoidea</taxon>
        <taxon>Pieridae</taxon>
        <taxon>Pierinae</taxon>
        <taxon>Leptosia</taxon>
    </lineage>
</organism>
<evidence type="ECO:0000256" key="4">
    <source>
        <dbReference type="ARBA" id="ARBA00023159"/>
    </source>
</evidence>
<evidence type="ECO:0000256" key="1">
    <source>
        <dbReference type="ARBA" id="ARBA00004604"/>
    </source>
</evidence>
<evidence type="ECO:0000259" key="7">
    <source>
        <dbReference type="Pfam" id="PF08168"/>
    </source>
</evidence>
<keyword evidence="10" id="KW-1185">Reference proteome</keyword>
<dbReference type="PANTHER" id="PTHR15633:SF2">
    <property type="entry name" value="NUCLEOLAR PROTEIN 11"/>
    <property type="match status" value="1"/>
</dbReference>